<organism evidence="2 3">
    <name type="scientific">Trichoderma harzianum</name>
    <name type="common">Hypocrea lixii</name>
    <dbReference type="NCBI Taxonomy" id="5544"/>
    <lineage>
        <taxon>Eukaryota</taxon>
        <taxon>Fungi</taxon>
        <taxon>Dikarya</taxon>
        <taxon>Ascomycota</taxon>
        <taxon>Pezizomycotina</taxon>
        <taxon>Sordariomycetes</taxon>
        <taxon>Hypocreomycetidae</taxon>
        <taxon>Hypocreales</taxon>
        <taxon>Hypocreaceae</taxon>
        <taxon>Trichoderma</taxon>
    </lineage>
</organism>
<reference evidence="3" key="1">
    <citation type="journal article" date="2015" name="Genome Announc.">
        <title>Draft whole-genome sequence of the biocontrol agent Trichoderma harzianum T6776.</title>
        <authorList>
            <person name="Baroncelli R."/>
            <person name="Piaggeschi G."/>
            <person name="Fiorini L."/>
            <person name="Bertolini E."/>
            <person name="Zapparata A."/>
            <person name="Pe M.E."/>
            <person name="Sarrocco S."/>
            <person name="Vannacci G."/>
        </authorList>
    </citation>
    <scope>NUCLEOTIDE SEQUENCE [LARGE SCALE GENOMIC DNA]</scope>
    <source>
        <strain evidence="3">T6776</strain>
    </source>
</reference>
<feature type="region of interest" description="Disordered" evidence="1">
    <location>
        <begin position="1"/>
        <end position="84"/>
    </location>
</feature>
<gene>
    <name evidence="2" type="ORF">THAR02_02614</name>
</gene>
<dbReference type="OMA" id="RDPIHEI"/>
<dbReference type="EMBL" id="JOKZ01000053">
    <property type="protein sequence ID" value="KKP05283.1"/>
    <property type="molecule type" value="Genomic_DNA"/>
</dbReference>
<evidence type="ECO:0000313" key="2">
    <source>
        <dbReference type="EMBL" id="KKP05283.1"/>
    </source>
</evidence>
<sequence length="142" mass="15202">MSSSIKIPAAPSSMAPRYSLSAETVGSSSDSSYSSSPSPSSPPASPSSKAKGKAKAVALDSRRPSLLSPALSKQESTVINIGSPDGPPRLITYLSSAQGFMWNPEIFLPSYIDCDYVPLENRRDPVHEIHLTDEEIENMLPH</sequence>
<protein>
    <submittedName>
        <fullName evidence="2">Uncharacterized protein</fullName>
    </submittedName>
</protein>
<accession>A0A0F9XZ70</accession>
<feature type="compositionally biased region" description="Low complexity" evidence="1">
    <location>
        <begin position="1"/>
        <end position="16"/>
    </location>
</feature>
<name>A0A0F9XZ70_TRIHA</name>
<dbReference type="OrthoDB" id="4157259at2759"/>
<dbReference type="Proteomes" id="UP000034112">
    <property type="component" value="Unassembled WGS sequence"/>
</dbReference>
<evidence type="ECO:0000256" key="1">
    <source>
        <dbReference type="SAM" id="MobiDB-lite"/>
    </source>
</evidence>
<proteinExistence type="predicted"/>
<comment type="caution">
    <text evidence="2">The sequence shown here is derived from an EMBL/GenBank/DDBJ whole genome shotgun (WGS) entry which is preliminary data.</text>
</comment>
<dbReference type="AlphaFoldDB" id="A0A0F9XZ70"/>
<evidence type="ECO:0000313" key="3">
    <source>
        <dbReference type="Proteomes" id="UP000034112"/>
    </source>
</evidence>
<feature type="compositionally biased region" description="Low complexity" evidence="1">
    <location>
        <begin position="27"/>
        <end position="38"/>
    </location>
</feature>